<organism evidence="1">
    <name type="scientific">Opuntia streptacantha</name>
    <name type="common">Prickly pear cactus</name>
    <name type="synonym">Opuntia cardona</name>
    <dbReference type="NCBI Taxonomy" id="393608"/>
    <lineage>
        <taxon>Eukaryota</taxon>
        <taxon>Viridiplantae</taxon>
        <taxon>Streptophyta</taxon>
        <taxon>Embryophyta</taxon>
        <taxon>Tracheophyta</taxon>
        <taxon>Spermatophyta</taxon>
        <taxon>Magnoliopsida</taxon>
        <taxon>eudicotyledons</taxon>
        <taxon>Gunneridae</taxon>
        <taxon>Pentapetalae</taxon>
        <taxon>Caryophyllales</taxon>
        <taxon>Cactineae</taxon>
        <taxon>Cactaceae</taxon>
        <taxon>Opuntioideae</taxon>
        <taxon>Opuntia</taxon>
    </lineage>
</organism>
<reference evidence="1" key="2">
    <citation type="submission" date="2020-07" db="EMBL/GenBank/DDBJ databases">
        <authorList>
            <person name="Vera ALvarez R."/>
            <person name="Arias-Moreno D.M."/>
            <person name="Jimenez-Jacinto V."/>
            <person name="Jimenez-Bremont J.F."/>
            <person name="Swaminathan K."/>
            <person name="Moose S.P."/>
            <person name="Guerrero-Gonzalez M.L."/>
            <person name="Marino-Ramirez L."/>
            <person name="Landsman D."/>
            <person name="Rodriguez-Kessler M."/>
            <person name="Delgado-Sanchez P."/>
        </authorList>
    </citation>
    <scope>NUCLEOTIDE SEQUENCE</scope>
    <source>
        <tissue evidence="1">Cladode</tissue>
    </source>
</reference>
<evidence type="ECO:0000313" key="1">
    <source>
        <dbReference type="EMBL" id="MBA4643768.1"/>
    </source>
</evidence>
<accession>A0A7C9DPX0</accession>
<sequence>MKWMILLQTQSMAFQETISLFVLECKYQLTPSRTTSSAKSLSPCTACWTIWFVHRLLHSLPRSLSVALPPWILDSRLWMPLQFQAKRPVKWVIGANCAGRVRL</sequence>
<dbReference type="EMBL" id="GISG01135171">
    <property type="protein sequence ID" value="MBA4643769.1"/>
    <property type="molecule type" value="Transcribed_RNA"/>
</dbReference>
<dbReference type="EMBL" id="GISG01135168">
    <property type="protein sequence ID" value="MBA4643768.1"/>
    <property type="molecule type" value="Transcribed_RNA"/>
</dbReference>
<reference evidence="1" key="1">
    <citation type="journal article" date="2013" name="J. Plant Res.">
        <title>Effect of fungi and light on seed germination of three Opuntia species from semiarid lands of central Mexico.</title>
        <authorList>
            <person name="Delgado-Sanchez P."/>
            <person name="Jimenez-Bremont J.F."/>
            <person name="Guerrero-Gonzalez Mde L."/>
            <person name="Flores J."/>
        </authorList>
    </citation>
    <scope>NUCLEOTIDE SEQUENCE</scope>
    <source>
        <tissue evidence="1">Cladode</tissue>
    </source>
</reference>
<proteinExistence type="predicted"/>
<name>A0A7C9DPX0_OPUST</name>
<protein>
    <submittedName>
        <fullName evidence="1">Uncharacterized protein</fullName>
    </submittedName>
</protein>
<dbReference type="AlphaFoldDB" id="A0A7C9DPX0"/>